<dbReference type="eggNOG" id="ENOG503160M">
    <property type="taxonomic scope" value="Bacteria"/>
</dbReference>
<dbReference type="GeneID" id="98068594"/>
<accession>H1DFG6</accession>
<dbReference type="STRING" id="742817.HMPREF9449_01002"/>
<keyword evidence="3" id="KW-1185">Reference proteome</keyword>
<evidence type="ECO:0000313" key="3">
    <source>
        <dbReference type="Proteomes" id="UP000004892"/>
    </source>
</evidence>
<name>H1DFG6_9BACT</name>
<evidence type="ECO:0000313" key="2">
    <source>
        <dbReference type="EMBL" id="EHP48959.1"/>
    </source>
</evidence>
<comment type="caution">
    <text evidence="2">The sequence shown here is derived from an EMBL/GenBank/DDBJ whole genome shotgun (WGS) entry which is preliminary data.</text>
</comment>
<dbReference type="HOGENOM" id="CLU_830698_0_0_10"/>
<evidence type="ECO:0000256" key="1">
    <source>
        <dbReference type="SAM" id="Phobius"/>
    </source>
</evidence>
<dbReference type="RefSeq" id="WP_009136150.1">
    <property type="nucleotide sequence ID" value="NZ_JH594596.1"/>
</dbReference>
<dbReference type="AlphaFoldDB" id="H1DFG6"/>
<sequence>MKRWKIWLKNSKNKSETNPETPVSLWSFRKGVISVEEESFLSERGKRRVEFPDYFFLESKGLLLILFCFIFLLPVWGQSEGTYVKTYEWRSGCRDTLPFWVFEPKGERFIGVSDPCLQPEIAKEQAIQRALFMYGLQQGVEIKVIFDYLTAVKRRFSFDREYSKMLVLATCTFHSDSLYYEIVDEYTSRFGEVFVTITVSKGEKRGIRFSASAEFMIVENKELKEEREMKLFLDFAAEGFEKIKATTYSCKGNRNYRQILTTINDSSQLIPYGRYWYKDDGYTGEYTGNACKMTDSFWGAFTETLLNEITLYTFPTVYLKKMSESFQDMQRELKRELIKEKVSIRLGNMGIQGNLLQAGWHIKIKN</sequence>
<keyword evidence="1" id="KW-0472">Membrane</keyword>
<gene>
    <name evidence="2" type="ORF">HMPREF9449_01002</name>
</gene>
<feature type="transmembrane region" description="Helical" evidence="1">
    <location>
        <begin position="54"/>
        <end position="76"/>
    </location>
</feature>
<keyword evidence="1" id="KW-0812">Transmembrane</keyword>
<dbReference type="PATRIC" id="fig|742817.3.peg.1062"/>
<keyword evidence="1" id="KW-1133">Transmembrane helix</keyword>
<proteinExistence type="predicted"/>
<dbReference type="EMBL" id="ADMC01000015">
    <property type="protein sequence ID" value="EHP48959.1"/>
    <property type="molecule type" value="Genomic_DNA"/>
</dbReference>
<organism evidence="2 3">
    <name type="scientific">Odoribacter laneus YIT 12061</name>
    <dbReference type="NCBI Taxonomy" id="742817"/>
    <lineage>
        <taxon>Bacteria</taxon>
        <taxon>Pseudomonadati</taxon>
        <taxon>Bacteroidota</taxon>
        <taxon>Bacteroidia</taxon>
        <taxon>Bacteroidales</taxon>
        <taxon>Odoribacteraceae</taxon>
        <taxon>Odoribacter</taxon>
    </lineage>
</organism>
<dbReference type="Proteomes" id="UP000004892">
    <property type="component" value="Unassembled WGS sequence"/>
</dbReference>
<protein>
    <submittedName>
        <fullName evidence="2">Uncharacterized protein</fullName>
    </submittedName>
</protein>
<reference evidence="2 3" key="1">
    <citation type="submission" date="2012-01" db="EMBL/GenBank/DDBJ databases">
        <title>The Genome Sequence of Odoribacter laneus YIT 12061.</title>
        <authorList>
            <consortium name="The Broad Institute Genome Sequencing Platform"/>
            <person name="Earl A."/>
            <person name="Ward D."/>
            <person name="Feldgarden M."/>
            <person name="Gevers D."/>
            <person name="Morotomi M."/>
            <person name="Young S.K."/>
            <person name="Zeng Q."/>
            <person name="Gargeya S."/>
            <person name="Fitzgerald M."/>
            <person name="Haas B."/>
            <person name="Abouelleil A."/>
            <person name="Alvarado L."/>
            <person name="Arachchi H.M."/>
            <person name="Berlin A."/>
            <person name="Chapman S.B."/>
            <person name="Gearin G."/>
            <person name="Goldberg J."/>
            <person name="Griggs A."/>
            <person name="Gujja S."/>
            <person name="Hansen M."/>
            <person name="Heiman D."/>
            <person name="Howarth C."/>
            <person name="Larimer J."/>
            <person name="Lui A."/>
            <person name="MacDonald P.J.P."/>
            <person name="McCowen C."/>
            <person name="Montmayeur A."/>
            <person name="Murphy C."/>
            <person name="Neiman D."/>
            <person name="Pearson M."/>
            <person name="Priest M."/>
            <person name="Roberts A."/>
            <person name="Saif S."/>
            <person name="Shea T."/>
            <person name="Sisk P."/>
            <person name="Stolte C."/>
            <person name="Sykes S."/>
            <person name="Wortman J."/>
            <person name="Nusbaum C."/>
            <person name="Birren B."/>
        </authorList>
    </citation>
    <scope>NUCLEOTIDE SEQUENCE [LARGE SCALE GENOMIC DNA]</scope>
    <source>
        <strain evidence="2 3">YIT 12061</strain>
    </source>
</reference>